<sequence>MFCKLLTPLLICFAFISCREGYLADGKGFVSYEVSFNADKSYIINEATFILQLYEYTLEIVDPTKDYYVVQTYWRVRDGQIPFGSDTVEALFRDRVLVHVVPRGRSSFYFRTYQVYNIVFQFEFQVKMGANNWVKFSPPKDYLKEYSDIIKELKIRMLKYGPSPGG</sequence>
<reference evidence="2 3" key="1">
    <citation type="submission" date="2015-11" db="EMBL/GenBank/DDBJ databases">
        <authorList>
            <person name="Zhang Y."/>
            <person name="Guo Z."/>
        </authorList>
    </citation>
    <scope>NUCLEOTIDE SEQUENCE [LARGE SCALE GENOMIC DNA]</scope>
    <source>
        <strain evidence="2">JGI-4</strain>
    </source>
</reference>
<accession>A0A0P1M1P9</accession>
<accession>A0A0P1LIT2</accession>
<evidence type="ECO:0000313" key="1">
    <source>
        <dbReference type="EMBL" id="CUS81032.1"/>
    </source>
</evidence>
<evidence type="ECO:0000313" key="3">
    <source>
        <dbReference type="Proteomes" id="UP000182011"/>
    </source>
</evidence>
<organism evidence="2 3">
    <name type="scientific">Candidatus Kryptonium thompsonii</name>
    <dbReference type="NCBI Taxonomy" id="1633631"/>
    <lineage>
        <taxon>Bacteria</taxon>
        <taxon>Pseudomonadati</taxon>
        <taxon>Candidatus Kryptoniota</taxon>
        <taxon>Candidatus Kryptonium</taxon>
    </lineage>
</organism>
<accession>A0A0P1P2P4</accession>
<dbReference type="Proteomes" id="UP000182200">
    <property type="component" value="Unassembled WGS sequence"/>
</dbReference>
<dbReference type="PROSITE" id="PS51257">
    <property type="entry name" value="PROKAR_LIPOPROTEIN"/>
    <property type="match status" value="1"/>
</dbReference>
<evidence type="ECO:0000313" key="2">
    <source>
        <dbReference type="EMBL" id="CUU01430.1"/>
    </source>
</evidence>
<dbReference type="EMBL" id="FAOP01000002">
    <property type="protein sequence ID" value="CUU01430.1"/>
    <property type="molecule type" value="Genomic_DNA"/>
</dbReference>
<name>A0A0P1LX39_9BACT</name>
<proteinExistence type="predicted"/>
<accession>A0A0S4MTW8</accession>
<protein>
    <submittedName>
        <fullName evidence="2">Uncharacterized protein</fullName>
    </submittedName>
</protein>
<dbReference type="EMBL" id="CZVI01000004">
    <property type="protein sequence ID" value="CUS81032.1"/>
    <property type="molecule type" value="Genomic_DNA"/>
</dbReference>
<dbReference type="Proteomes" id="UP000182011">
    <property type="component" value="Unassembled WGS sequence"/>
</dbReference>
<accession>A0A0P1MJH0</accession>
<dbReference type="RefSeq" id="WP_047134932.1">
    <property type="nucleotide sequence ID" value="NZ_CZVI01000004.1"/>
</dbReference>
<evidence type="ECO:0000313" key="4">
    <source>
        <dbReference type="Proteomes" id="UP000182200"/>
    </source>
</evidence>
<dbReference type="STRING" id="1633631.GCA_001442925_00276"/>
<accession>A0A0P1LX39</accession>
<reference evidence="1 4" key="2">
    <citation type="submission" date="2015-11" db="EMBL/GenBank/DDBJ databases">
        <authorList>
            <person name="Varghese N."/>
        </authorList>
    </citation>
    <scope>NUCLEOTIDE SEQUENCE [LARGE SCALE GENOMIC DNA]</scope>
    <source>
        <strain evidence="1 4">JGI-8</strain>
    </source>
</reference>
<gene>
    <name evidence="2" type="ORF">JGI4_00274</name>
    <name evidence="1" type="ORF">JGI8_00465</name>
</gene>
<dbReference type="AlphaFoldDB" id="A0A0P1LX39"/>
<accession>A0A0P1LCX5</accession>
<accession>A0A0P1N141</accession>
<keyword evidence="4" id="KW-1185">Reference proteome</keyword>